<dbReference type="EMBL" id="AZFQ01000023">
    <property type="protein sequence ID" value="KRL99772.1"/>
    <property type="molecule type" value="Genomic_DNA"/>
</dbReference>
<dbReference type="SUPFAM" id="SSF56349">
    <property type="entry name" value="DNA breaking-rejoining enzymes"/>
    <property type="match status" value="1"/>
</dbReference>
<dbReference type="CDD" id="cd01189">
    <property type="entry name" value="INT_ICEBs1_C_like"/>
    <property type="match status" value="1"/>
</dbReference>
<dbReference type="Proteomes" id="UP000051166">
    <property type="component" value="Unassembled WGS sequence"/>
</dbReference>
<dbReference type="AlphaFoldDB" id="A0A0R1V2F5"/>
<dbReference type="Pfam" id="PF14657">
    <property type="entry name" value="Arm-DNA-bind_4"/>
    <property type="match status" value="1"/>
</dbReference>
<keyword evidence="2" id="KW-0229">DNA integration</keyword>
<dbReference type="Pfam" id="PF00589">
    <property type="entry name" value="Phage_integrase"/>
    <property type="match status" value="1"/>
</dbReference>
<keyword evidence="4" id="KW-0233">DNA recombination</keyword>
<dbReference type="InterPro" id="IPR011010">
    <property type="entry name" value="DNA_brk_join_enz"/>
</dbReference>
<evidence type="ECO:0000256" key="2">
    <source>
        <dbReference type="ARBA" id="ARBA00022908"/>
    </source>
</evidence>
<dbReference type="InterPro" id="IPR013762">
    <property type="entry name" value="Integrase-like_cat_sf"/>
</dbReference>
<organism evidence="6 7">
    <name type="scientific">Liquorilactobacillus satsumensis DSM 16230 = JCM 12392</name>
    <dbReference type="NCBI Taxonomy" id="1423801"/>
    <lineage>
        <taxon>Bacteria</taxon>
        <taxon>Bacillati</taxon>
        <taxon>Bacillota</taxon>
        <taxon>Bacilli</taxon>
        <taxon>Lactobacillales</taxon>
        <taxon>Lactobacillaceae</taxon>
        <taxon>Liquorilactobacillus</taxon>
    </lineage>
</organism>
<keyword evidence="3" id="KW-0238">DNA-binding</keyword>
<proteinExistence type="inferred from homology"/>
<dbReference type="PANTHER" id="PTHR30629">
    <property type="entry name" value="PROPHAGE INTEGRASE"/>
    <property type="match status" value="1"/>
</dbReference>
<dbReference type="RefSeq" id="WP_275453080.1">
    <property type="nucleotide sequence ID" value="NZ_AZFQ01000023.1"/>
</dbReference>
<gene>
    <name evidence="6" type="ORF">FD50_GL000094</name>
</gene>
<feature type="domain" description="Tyr recombinase" evidence="5">
    <location>
        <begin position="173"/>
        <end position="378"/>
    </location>
</feature>
<dbReference type="InterPro" id="IPR028259">
    <property type="entry name" value="AP2-like_int_N"/>
</dbReference>
<sequence>MIASFLQYKTKAGKKMWMYQAAIGVNPATGKSIRTTKRGFATKHEAEAALRRNLLNVDNHGYSENRNLKYQDIYEYFIKAYKNTVKESTLNRVLGLFKHHILPALGKYRIKDISTPMCQNIVNQWASELVDFRKIKNYAGLVFKEAKRLKIIYDNPMELVTLPKPVKKVGSEKFENFWDKNELKLFLECLDKEYEESNYKAVALFRLLAFTGMRKGEALALTWADFDFIHKTLAINKTVTRAVDNKMIVGTPKTPKSIRTLDLDSKTTAIIQRWQKRQRKELLILGFNADNLNQLVFSSNHNGLLTTSKPNKWLDHIIKKYNLKHIGVHGLRHTAASLFFESGATIKQVQEQLGHADVQTTLNIYTHVTKYTKKQTINKLSKYLGF</sequence>
<dbReference type="STRING" id="1423801.FD50_GL000094"/>
<evidence type="ECO:0000256" key="1">
    <source>
        <dbReference type="ARBA" id="ARBA00008857"/>
    </source>
</evidence>
<dbReference type="InterPro" id="IPR010998">
    <property type="entry name" value="Integrase_recombinase_N"/>
</dbReference>
<evidence type="ECO:0000313" key="6">
    <source>
        <dbReference type="EMBL" id="KRL99772.1"/>
    </source>
</evidence>
<evidence type="ECO:0000256" key="4">
    <source>
        <dbReference type="ARBA" id="ARBA00023172"/>
    </source>
</evidence>
<dbReference type="GO" id="GO:0015074">
    <property type="term" value="P:DNA integration"/>
    <property type="evidence" value="ECO:0007669"/>
    <property type="project" value="UniProtKB-KW"/>
</dbReference>
<comment type="caution">
    <text evidence="6">The sequence shown here is derived from an EMBL/GenBank/DDBJ whole genome shotgun (WGS) entry which is preliminary data.</text>
</comment>
<reference evidence="6 7" key="1">
    <citation type="journal article" date="2015" name="Genome Announc.">
        <title>Expanding the biotechnology potential of lactobacilli through comparative genomics of 213 strains and associated genera.</title>
        <authorList>
            <person name="Sun Z."/>
            <person name="Harris H.M."/>
            <person name="McCann A."/>
            <person name="Guo C."/>
            <person name="Argimon S."/>
            <person name="Zhang W."/>
            <person name="Yang X."/>
            <person name="Jeffery I.B."/>
            <person name="Cooney J.C."/>
            <person name="Kagawa T.F."/>
            <person name="Liu W."/>
            <person name="Song Y."/>
            <person name="Salvetti E."/>
            <person name="Wrobel A."/>
            <person name="Rasinkangas P."/>
            <person name="Parkhill J."/>
            <person name="Rea M.C."/>
            <person name="O'Sullivan O."/>
            <person name="Ritari J."/>
            <person name="Douillard F.P."/>
            <person name="Paul Ross R."/>
            <person name="Yang R."/>
            <person name="Briner A.E."/>
            <person name="Felis G.E."/>
            <person name="de Vos W.M."/>
            <person name="Barrangou R."/>
            <person name="Klaenhammer T.R."/>
            <person name="Caufield P.W."/>
            <person name="Cui Y."/>
            <person name="Zhang H."/>
            <person name="O'Toole P.W."/>
        </authorList>
    </citation>
    <scope>NUCLEOTIDE SEQUENCE [LARGE SCALE GENOMIC DNA]</scope>
    <source>
        <strain evidence="6 7">DSM 16230</strain>
    </source>
</reference>
<dbReference type="InterPro" id="IPR050808">
    <property type="entry name" value="Phage_Integrase"/>
</dbReference>
<dbReference type="Pfam" id="PF14659">
    <property type="entry name" value="Phage_int_SAM_3"/>
    <property type="match status" value="1"/>
</dbReference>
<dbReference type="GO" id="GO:0003677">
    <property type="term" value="F:DNA binding"/>
    <property type="evidence" value="ECO:0007669"/>
    <property type="project" value="UniProtKB-KW"/>
</dbReference>
<name>A0A0R1V2F5_9LACO</name>
<dbReference type="PROSITE" id="PS51898">
    <property type="entry name" value="TYR_RECOMBINASE"/>
    <property type="match status" value="1"/>
</dbReference>
<dbReference type="PATRIC" id="fig|1423801.4.peg.96"/>
<keyword evidence="7" id="KW-1185">Reference proteome</keyword>
<dbReference type="PANTHER" id="PTHR30629:SF2">
    <property type="entry name" value="PROPHAGE INTEGRASE INTS-RELATED"/>
    <property type="match status" value="1"/>
</dbReference>
<dbReference type="InterPro" id="IPR002104">
    <property type="entry name" value="Integrase_catalytic"/>
</dbReference>
<dbReference type="GeneID" id="98307561"/>
<dbReference type="InterPro" id="IPR004107">
    <property type="entry name" value="Integrase_SAM-like_N"/>
</dbReference>
<protein>
    <submittedName>
        <fullName evidence="6">Phage integrase</fullName>
    </submittedName>
</protein>
<dbReference type="Gene3D" id="1.10.150.130">
    <property type="match status" value="1"/>
</dbReference>
<evidence type="ECO:0000313" key="7">
    <source>
        <dbReference type="Proteomes" id="UP000051166"/>
    </source>
</evidence>
<dbReference type="GO" id="GO:0006310">
    <property type="term" value="P:DNA recombination"/>
    <property type="evidence" value="ECO:0007669"/>
    <property type="project" value="UniProtKB-KW"/>
</dbReference>
<comment type="similarity">
    <text evidence="1">Belongs to the 'phage' integrase family.</text>
</comment>
<dbReference type="Gene3D" id="1.10.443.10">
    <property type="entry name" value="Intergrase catalytic core"/>
    <property type="match status" value="1"/>
</dbReference>
<accession>A0A0R1V2F5</accession>
<evidence type="ECO:0000256" key="3">
    <source>
        <dbReference type="ARBA" id="ARBA00023125"/>
    </source>
</evidence>
<evidence type="ECO:0000259" key="5">
    <source>
        <dbReference type="PROSITE" id="PS51898"/>
    </source>
</evidence>